<dbReference type="GO" id="GO:0005509">
    <property type="term" value="F:calcium ion binding"/>
    <property type="evidence" value="ECO:0007669"/>
    <property type="project" value="InterPro"/>
</dbReference>
<proteinExistence type="inferred from homology"/>
<dbReference type="GO" id="GO:0036444">
    <property type="term" value="P:calcium import into the mitochondrion"/>
    <property type="evidence" value="ECO:0007669"/>
    <property type="project" value="TreeGrafter"/>
</dbReference>
<evidence type="ECO:0000256" key="12">
    <source>
        <dbReference type="ARBA" id="ARBA00023136"/>
    </source>
</evidence>
<evidence type="ECO:0000256" key="11">
    <source>
        <dbReference type="ARBA" id="ARBA00023128"/>
    </source>
</evidence>
<evidence type="ECO:0000256" key="7">
    <source>
        <dbReference type="ARBA" id="ARBA00022792"/>
    </source>
</evidence>
<keyword evidence="17" id="KW-1185">Reference proteome</keyword>
<evidence type="ECO:0000256" key="9">
    <source>
        <dbReference type="ARBA" id="ARBA00022946"/>
    </source>
</evidence>
<evidence type="ECO:0000256" key="8">
    <source>
        <dbReference type="ARBA" id="ARBA00022837"/>
    </source>
</evidence>
<dbReference type="GO" id="GO:0005758">
    <property type="term" value="C:mitochondrial intermembrane space"/>
    <property type="evidence" value="ECO:0007669"/>
    <property type="project" value="UniProtKB-SubCell"/>
</dbReference>
<dbReference type="GO" id="GO:1990246">
    <property type="term" value="C:uniplex complex"/>
    <property type="evidence" value="ECO:0007669"/>
    <property type="project" value="TreeGrafter"/>
</dbReference>
<dbReference type="InterPro" id="IPR011992">
    <property type="entry name" value="EF-hand-dom_pair"/>
</dbReference>
<dbReference type="InterPro" id="IPR018247">
    <property type="entry name" value="EF_Hand_1_Ca_BS"/>
</dbReference>
<dbReference type="Pfam" id="PF13202">
    <property type="entry name" value="EF-hand_5"/>
    <property type="match status" value="1"/>
</dbReference>
<organism evidence="16 17">
    <name type="scientific">Blepharisma stoltei</name>
    <dbReference type="NCBI Taxonomy" id="1481888"/>
    <lineage>
        <taxon>Eukaryota</taxon>
        <taxon>Sar</taxon>
        <taxon>Alveolata</taxon>
        <taxon>Ciliophora</taxon>
        <taxon>Postciliodesmatophora</taxon>
        <taxon>Heterotrichea</taxon>
        <taxon>Heterotrichida</taxon>
        <taxon>Blepharismidae</taxon>
        <taxon>Blepharisma</taxon>
    </lineage>
</organism>
<accession>A0AAU9ILA3</accession>
<dbReference type="PANTHER" id="PTHR12294">
    <property type="entry name" value="EF HAND DOMAIN FAMILY A1,A2-RELATED"/>
    <property type="match status" value="1"/>
</dbReference>
<gene>
    <name evidence="16" type="ORF">BSTOLATCC_MIC14329</name>
</gene>
<dbReference type="EMBL" id="CAJZBQ010000014">
    <property type="protein sequence ID" value="CAG9315575.1"/>
    <property type="molecule type" value="Genomic_DNA"/>
</dbReference>
<evidence type="ECO:0000259" key="15">
    <source>
        <dbReference type="PROSITE" id="PS50222"/>
    </source>
</evidence>
<keyword evidence="3" id="KW-0813">Transport</keyword>
<dbReference type="PROSITE" id="PS00018">
    <property type="entry name" value="EF_HAND_1"/>
    <property type="match status" value="2"/>
</dbReference>
<feature type="signal peptide" evidence="14">
    <location>
        <begin position="1"/>
        <end position="19"/>
    </location>
</feature>
<comment type="caution">
    <text evidence="16">The sequence shown here is derived from an EMBL/GenBank/DDBJ whole genome shotgun (WGS) entry which is preliminary data.</text>
</comment>
<dbReference type="SUPFAM" id="SSF47473">
    <property type="entry name" value="EF-hand"/>
    <property type="match status" value="2"/>
</dbReference>
<keyword evidence="14" id="KW-0732">Signal</keyword>
<keyword evidence="4" id="KW-0109">Calcium transport</keyword>
<evidence type="ECO:0000256" key="2">
    <source>
        <dbReference type="ARBA" id="ARBA00004569"/>
    </source>
</evidence>
<dbReference type="Proteomes" id="UP001162131">
    <property type="component" value="Unassembled WGS sequence"/>
</dbReference>
<dbReference type="InterPro" id="IPR002048">
    <property type="entry name" value="EF_hand_dom"/>
</dbReference>
<keyword evidence="7" id="KW-0999">Mitochondrion inner membrane</keyword>
<protein>
    <recommendedName>
        <fullName evidence="15">EF-hand domain-containing protein</fullName>
    </recommendedName>
</protein>
<keyword evidence="9" id="KW-0809">Transit peptide</keyword>
<evidence type="ECO:0000256" key="4">
    <source>
        <dbReference type="ARBA" id="ARBA00022568"/>
    </source>
</evidence>
<keyword evidence="12" id="KW-0472">Membrane</keyword>
<comment type="subcellular location">
    <subcellularLocation>
        <location evidence="1">Mitochondrion inner membrane</location>
    </subcellularLocation>
    <subcellularLocation>
        <location evidence="2">Mitochondrion intermembrane space</location>
    </subcellularLocation>
</comment>
<evidence type="ECO:0000256" key="6">
    <source>
        <dbReference type="ARBA" id="ARBA00022737"/>
    </source>
</evidence>
<evidence type="ECO:0000313" key="17">
    <source>
        <dbReference type="Proteomes" id="UP001162131"/>
    </source>
</evidence>
<evidence type="ECO:0000256" key="10">
    <source>
        <dbReference type="ARBA" id="ARBA00023065"/>
    </source>
</evidence>
<keyword evidence="6" id="KW-0677">Repeat</keyword>
<evidence type="ECO:0000256" key="13">
    <source>
        <dbReference type="ARBA" id="ARBA00038333"/>
    </source>
</evidence>
<sequence length="404" mass="46867">MNKYILLALPLAKASVVFSAPAPYNENIRGTYENKIRQNANPEKVFETFASIKERKNYYMSVADFFKAITPYNYSSCVNQNFFDSHESLVFKIADANGDGKLSFSEYFFFIVLLSTGAKWFKEMFKSYGGTVTREQFIEIMKEAKKRSPQGKHMVNTKGHLDPRSSNVTDEQFRESCLTLSELFFKNDKNLISWREFMNLKNLIMEELLYYEFHAFEVDEDMSISSEDFAKSIISYMPVSKAAEYLRRLETLKLKGRVKYSEYMAFMIILQQSKRLENALLFKRTEHGRALSRKDIKKVLAKLCKDSKFCRNNGLSISDIQIKVFVELLDLDDSGFLEPEEFFNVLVSRDSFGTAQASKPDIDLMAEKSKEAVNFVLKYFGFKPYFAEKSSQEKITNKLNTLEH</sequence>
<feature type="domain" description="EF-hand" evidence="15">
    <location>
        <begin position="317"/>
        <end position="352"/>
    </location>
</feature>
<evidence type="ECO:0000256" key="1">
    <source>
        <dbReference type="ARBA" id="ARBA00004273"/>
    </source>
</evidence>
<comment type="similarity">
    <text evidence="13">Belongs to the MICU1 family. MICU1 subfamily.</text>
</comment>
<dbReference type="Gene3D" id="1.10.238.10">
    <property type="entry name" value="EF-hand"/>
    <property type="match status" value="2"/>
</dbReference>
<evidence type="ECO:0000256" key="3">
    <source>
        <dbReference type="ARBA" id="ARBA00022448"/>
    </source>
</evidence>
<name>A0AAU9ILA3_9CILI</name>
<reference evidence="16" key="1">
    <citation type="submission" date="2021-09" db="EMBL/GenBank/DDBJ databases">
        <authorList>
            <consortium name="AG Swart"/>
            <person name="Singh M."/>
            <person name="Singh A."/>
            <person name="Seah K."/>
            <person name="Emmerich C."/>
        </authorList>
    </citation>
    <scope>NUCLEOTIDE SEQUENCE</scope>
    <source>
        <strain evidence="16">ATCC30299</strain>
    </source>
</reference>
<feature type="domain" description="EF-hand" evidence="15">
    <location>
        <begin position="90"/>
        <end position="117"/>
    </location>
</feature>
<dbReference type="PROSITE" id="PS50222">
    <property type="entry name" value="EF_HAND_2"/>
    <property type="match status" value="2"/>
</dbReference>
<dbReference type="GO" id="GO:0051560">
    <property type="term" value="P:mitochondrial calcium ion homeostasis"/>
    <property type="evidence" value="ECO:0007669"/>
    <property type="project" value="TreeGrafter"/>
</dbReference>
<feature type="chain" id="PRO_5043426220" description="EF-hand domain-containing protein" evidence="14">
    <location>
        <begin position="20"/>
        <end position="404"/>
    </location>
</feature>
<dbReference type="PANTHER" id="PTHR12294:SF1">
    <property type="entry name" value="CALCIUM UPTAKE PROTEIN 1, MITOCHONDRIAL"/>
    <property type="match status" value="1"/>
</dbReference>
<keyword evidence="8" id="KW-0106">Calcium</keyword>
<dbReference type="InterPro" id="IPR039800">
    <property type="entry name" value="MICU1/2/3"/>
</dbReference>
<keyword evidence="10" id="KW-0406">Ion transport</keyword>
<dbReference type="AlphaFoldDB" id="A0AAU9ILA3"/>
<keyword evidence="5" id="KW-0479">Metal-binding</keyword>
<evidence type="ECO:0000256" key="14">
    <source>
        <dbReference type="SAM" id="SignalP"/>
    </source>
</evidence>
<evidence type="ECO:0000313" key="16">
    <source>
        <dbReference type="EMBL" id="CAG9315575.1"/>
    </source>
</evidence>
<keyword evidence="11" id="KW-0496">Mitochondrion</keyword>
<dbReference type="SMART" id="SM00054">
    <property type="entry name" value="EFh"/>
    <property type="match status" value="3"/>
</dbReference>
<evidence type="ECO:0000256" key="5">
    <source>
        <dbReference type="ARBA" id="ARBA00022723"/>
    </source>
</evidence>